<dbReference type="PANTHER" id="PTHR42770:SF7">
    <property type="entry name" value="MEMBRANE PROTEIN"/>
    <property type="match status" value="1"/>
</dbReference>
<comment type="subcellular location">
    <subcellularLocation>
        <location evidence="1">Cell membrane</location>
        <topology evidence="1">Multi-pass membrane protein</topology>
    </subcellularLocation>
</comment>
<organism evidence="7">
    <name type="scientific">freshwater metagenome</name>
    <dbReference type="NCBI Taxonomy" id="449393"/>
    <lineage>
        <taxon>unclassified sequences</taxon>
        <taxon>metagenomes</taxon>
        <taxon>ecological metagenomes</taxon>
    </lineage>
</organism>
<feature type="transmembrane region" description="Helical" evidence="6">
    <location>
        <begin position="156"/>
        <end position="178"/>
    </location>
</feature>
<feature type="transmembrane region" description="Helical" evidence="6">
    <location>
        <begin position="91"/>
        <end position="115"/>
    </location>
</feature>
<feature type="transmembrane region" description="Helical" evidence="6">
    <location>
        <begin position="127"/>
        <end position="144"/>
    </location>
</feature>
<name>A0A6J6LKX0_9ZZZZ</name>
<feature type="transmembrane region" description="Helical" evidence="6">
    <location>
        <begin position="338"/>
        <end position="362"/>
    </location>
</feature>
<accession>A0A6J6LKX0</accession>
<feature type="transmembrane region" description="Helical" evidence="6">
    <location>
        <begin position="431"/>
        <end position="450"/>
    </location>
</feature>
<dbReference type="InterPro" id="IPR050367">
    <property type="entry name" value="APC_superfamily"/>
</dbReference>
<feature type="transmembrane region" description="Helical" evidence="6">
    <location>
        <begin position="402"/>
        <end position="425"/>
    </location>
</feature>
<evidence type="ECO:0000256" key="4">
    <source>
        <dbReference type="ARBA" id="ARBA00022989"/>
    </source>
</evidence>
<dbReference type="Gene3D" id="1.20.1740.10">
    <property type="entry name" value="Amino acid/polyamine transporter I"/>
    <property type="match status" value="1"/>
</dbReference>
<keyword evidence="3 6" id="KW-0812">Transmembrane</keyword>
<dbReference type="PANTHER" id="PTHR42770">
    <property type="entry name" value="AMINO ACID TRANSPORTER-RELATED"/>
    <property type="match status" value="1"/>
</dbReference>
<evidence type="ECO:0000256" key="5">
    <source>
        <dbReference type="ARBA" id="ARBA00023136"/>
    </source>
</evidence>
<feature type="transmembrane region" description="Helical" evidence="6">
    <location>
        <begin position="236"/>
        <end position="260"/>
    </location>
</feature>
<sequence>MPQLKRNLGVIGAIAISLAAMGPTMSVSLNPQAIAQQVNSAVPTALLLAVIPLGLIAGSFVLLTKRSASAGSVFGLVRAEIGPRSGTAAGVWLVAAYIAGVAVTALSFGIFSATLLSGLGWVSSPQWLPILLALIVLPITTYLAGRTMRALGHALLILEGLTMTTILVVAVITLVRLITTGGPQGQYVEWSAFRLDGVTAGALALALTFALLSSAGFEGAAAVGEETRNPRKAIPLALIWTIVLTSAFFIFITTIAVWAFGTAPNQMQKFVASGSLPADIANIYVSAGIGDFITLGGAISSFACMIALQVAGGRIIYAFARDGIVPSRLQVLSPRDTPVVASMVVGAIAIILVIFAILVTGAQAFSAFELTSDLAGVVFIGAYVAACAAAAIVLWRQERGRAWALLPVTGILVLIIILALQVFPLATGWELIAPLLGLAVLLGGGIFGFLRGHRANA</sequence>
<evidence type="ECO:0000256" key="2">
    <source>
        <dbReference type="ARBA" id="ARBA00022475"/>
    </source>
</evidence>
<dbReference type="EMBL" id="CAEZWW010000008">
    <property type="protein sequence ID" value="CAB4662361.1"/>
    <property type="molecule type" value="Genomic_DNA"/>
</dbReference>
<proteinExistence type="predicted"/>
<feature type="transmembrane region" description="Helical" evidence="6">
    <location>
        <begin position="292"/>
        <end position="317"/>
    </location>
</feature>
<dbReference type="AlphaFoldDB" id="A0A6J6LKX0"/>
<protein>
    <submittedName>
        <fullName evidence="7">Unannotated protein</fullName>
    </submittedName>
</protein>
<keyword evidence="5 6" id="KW-0472">Membrane</keyword>
<evidence type="ECO:0000313" key="7">
    <source>
        <dbReference type="EMBL" id="CAB4662361.1"/>
    </source>
</evidence>
<evidence type="ECO:0000256" key="1">
    <source>
        <dbReference type="ARBA" id="ARBA00004651"/>
    </source>
</evidence>
<dbReference type="Pfam" id="PF13520">
    <property type="entry name" value="AA_permease_2"/>
    <property type="match status" value="1"/>
</dbReference>
<feature type="transmembrane region" description="Helical" evidence="6">
    <location>
        <begin position="374"/>
        <end position="395"/>
    </location>
</feature>
<evidence type="ECO:0000256" key="3">
    <source>
        <dbReference type="ARBA" id="ARBA00022692"/>
    </source>
</evidence>
<gene>
    <name evidence="7" type="ORF">UFOPK2310_00137</name>
</gene>
<evidence type="ECO:0000256" key="6">
    <source>
        <dbReference type="SAM" id="Phobius"/>
    </source>
</evidence>
<dbReference type="InterPro" id="IPR002293">
    <property type="entry name" value="AA/rel_permease1"/>
</dbReference>
<reference evidence="7" key="1">
    <citation type="submission" date="2020-05" db="EMBL/GenBank/DDBJ databases">
        <authorList>
            <person name="Chiriac C."/>
            <person name="Salcher M."/>
            <person name="Ghai R."/>
            <person name="Kavagutti S V."/>
        </authorList>
    </citation>
    <scope>NUCLEOTIDE SEQUENCE</scope>
</reference>
<dbReference type="GO" id="GO:0022857">
    <property type="term" value="F:transmembrane transporter activity"/>
    <property type="evidence" value="ECO:0007669"/>
    <property type="project" value="InterPro"/>
</dbReference>
<feature type="transmembrane region" description="Helical" evidence="6">
    <location>
        <begin position="45"/>
        <end position="63"/>
    </location>
</feature>
<dbReference type="PIRSF" id="PIRSF006060">
    <property type="entry name" value="AA_transporter"/>
    <property type="match status" value="1"/>
</dbReference>
<dbReference type="GO" id="GO:0005886">
    <property type="term" value="C:plasma membrane"/>
    <property type="evidence" value="ECO:0007669"/>
    <property type="project" value="UniProtKB-SubCell"/>
</dbReference>
<feature type="transmembrane region" description="Helical" evidence="6">
    <location>
        <begin position="198"/>
        <end position="224"/>
    </location>
</feature>
<keyword evidence="4 6" id="KW-1133">Transmembrane helix</keyword>
<keyword evidence="2" id="KW-1003">Cell membrane</keyword>